<dbReference type="SUPFAM" id="SSF48208">
    <property type="entry name" value="Six-hairpin glycosidases"/>
    <property type="match status" value="1"/>
</dbReference>
<sequence>MQSYGAAFTISNSQPTAITACAVSIGLPLPRSRVLAQDPLAVYDADGVPVSTLACQPTAFWPDNSVKWIRVIGTLDLPADSELTLFADKASVNTNCKQNAPLVEKSDCLTVSVPDGEMHFSYEQPLVSFPDGSQWTGVSAALAEKDQPVQATCCHFSHRMISGPDGPVVLQITQSLTFPGSPLRAQCTQELFLDSGDLHSQVSITNPEAARHEDGKWDLGDPNSQYLHELNCRISASQHPVLLIDGKELQSDAMSLHQASSGHPNWQSRNHVTKDNQVNLPFRGFQVTTSDGEVLHHGDQASPVLQVSGRLCMAIRHFWQNFPASINTTQNSAEVSLLGSAAGPETELQPGEQKTRTLIFSSSTARLTNPPPVITVLPEPVALTQAIPFFATEACQNALHGLIQAGLTGDNNFFEKRLAIDEFGWRHFGELYADHEKALTPDKSEFISHYNNQYDPIYGMLLQWLLTGNPQWFELADDLARHVADIDVYHTEQDKPEYSGGMFWHTDHYVEAFTATHRTYSKRQPSDVYEDHAGGGGPGGQHCYTSGLLLHFLLTGSDASRDAFLRLCSWIEHVYEGDGTLFGALLAMRKSKSADSKDIISGQYPFDRGTGNYLQAMLDRYALLNHKRDLQRATFIVQHTVSPADCIASRNLDDKENTWFYTVFLQALCRYITTLEQESKVDKRAYRYAVDSLLHYAGWMAEHETLTLEHAQSLEFPNETWTAQDLRKLNILAFAQAYAPAVLSESLANKCETLLQQINHRLQASPEAATTRVLCLMMQNYNDAGYALAPRPLEVKQATGSKAPAFTLMPYLFTTLRSFSLKGEVAQLQKRFAALRKLA</sequence>
<dbReference type="EMBL" id="JAOTJC010000012">
    <property type="protein sequence ID" value="MCU7555635.1"/>
    <property type="molecule type" value="Genomic_DNA"/>
</dbReference>
<protein>
    <recommendedName>
        <fullName evidence="1">PcRGLX/YetA-like N-terminal RIFT barrel domain-containing protein</fullName>
    </recommendedName>
</protein>
<dbReference type="Pfam" id="PF19501">
    <property type="entry name" value="PcRGLX_1st"/>
    <property type="match status" value="1"/>
</dbReference>
<dbReference type="RefSeq" id="WP_262995483.1">
    <property type="nucleotide sequence ID" value="NZ_JAOTJC010000012.1"/>
</dbReference>
<organism evidence="2 3">
    <name type="scientific">Alteromonas salexigens</name>
    <dbReference type="NCBI Taxonomy" id="2982530"/>
    <lineage>
        <taxon>Bacteria</taxon>
        <taxon>Pseudomonadati</taxon>
        <taxon>Pseudomonadota</taxon>
        <taxon>Gammaproteobacteria</taxon>
        <taxon>Alteromonadales</taxon>
        <taxon>Alteromonadaceae</taxon>
        <taxon>Alteromonas/Salinimonas group</taxon>
        <taxon>Alteromonas</taxon>
    </lineage>
</organism>
<evidence type="ECO:0000313" key="2">
    <source>
        <dbReference type="EMBL" id="MCU7555635.1"/>
    </source>
</evidence>
<proteinExistence type="predicted"/>
<reference evidence="3" key="1">
    <citation type="submission" date="2023-07" db="EMBL/GenBank/DDBJ databases">
        <title>Study on multiphase classification of strain Alteromonas salexigens isolated from the Yellow Sea.</title>
        <authorList>
            <person name="Sun L."/>
        </authorList>
    </citation>
    <scope>NUCLEOTIDE SEQUENCE [LARGE SCALE GENOMIC DNA]</scope>
    <source>
        <strain evidence="3">ASW11-19</strain>
    </source>
</reference>
<dbReference type="InterPro" id="IPR008928">
    <property type="entry name" value="6-hairpin_glycosidase_sf"/>
</dbReference>
<accession>A0ABT2VQQ0</accession>
<comment type="caution">
    <text evidence="2">The sequence shown here is derived from an EMBL/GenBank/DDBJ whole genome shotgun (WGS) entry which is preliminary data.</text>
</comment>
<name>A0ABT2VQQ0_9ALTE</name>
<dbReference type="Proteomes" id="UP001209257">
    <property type="component" value="Unassembled WGS sequence"/>
</dbReference>
<gene>
    <name evidence="2" type="ORF">OCL06_13650</name>
</gene>
<evidence type="ECO:0000313" key="3">
    <source>
        <dbReference type="Proteomes" id="UP001209257"/>
    </source>
</evidence>
<dbReference type="InterPro" id="IPR048329">
    <property type="entry name" value="PcRGLX_1st"/>
</dbReference>
<feature type="domain" description="PcRGLX/YetA-like N-terminal RIFT barrel" evidence="1">
    <location>
        <begin position="21"/>
        <end position="68"/>
    </location>
</feature>
<keyword evidence="3" id="KW-1185">Reference proteome</keyword>
<evidence type="ECO:0000259" key="1">
    <source>
        <dbReference type="Pfam" id="PF19501"/>
    </source>
</evidence>